<organism evidence="5 6">
    <name type="scientific">Candidatus Lachnoclostridium stercoravium</name>
    <dbReference type="NCBI Taxonomy" id="2838633"/>
    <lineage>
        <taxon>Bacteria</taxon>
        <taxon>Bacillati</taxon>
        <taxon>Bacillota</taxon>
        <taxon>Clostridia</taxon>
        <taxon>Lachnospirales</taxon>
        <taxon>Lachnospiraceae</taxon>
    </lineage>
</organism>
<protein>
    <submittedName>
        <fullName evidence="5">Cell wall-binding protein</fullName>
    </submittedName>
</protein>
<evidence type="ECO:0000256" key="1">
    <source>
        <dbReference type="ARBA" id="ARBA00022737"/>
    </source>
</evidence>
<evidence type="ECO:0000313" key="5">
    <source>
        <dbReference type="EMBL" id="HJA72137.1"/>
    </source>
</evidence>
<feature type="repeat" description="Cell wall-binding" evidence="2">
    <location>
        <begin position="117"/>
        <end position="136"/>
    </location>
</feature>
<keyword evidence="1" id="KW-0677">Repeat</keyword>
<keyword evidence="4" id="KW-0732">Signal</keyword>
<accession>A0A9D2HJR2</accession>
<feature type="chain" id="PRO_5038645934" evidence="4">
    <location>
        <begin position="26"/>
        <end position="462"/>
    </location>
</feature>
<dbReference type="InterPro" id="IPR018337">
    <property type="entry name" value="Cell_wall/Cho-bd_repeat"/>
</dbReference>
<feature type="region of interest" description="Disordered" evidence="3">
    <location>
        <begin position="421"/>
        <end position="462"/>
    </location>
</feature>
<feature type="signal peptide" evidence="4">
    <location>
        <begin position="1"/>
        <end position="25"/>
    </location>
</feature>
<evidence type="ECO:0000256" key="4">
    <source>
        <dbReference type="SAM" id="SignalP"/>
    </source>
</evidence>
<dbReference type="Pfam" id="PF01473">
    <property type="entry name" value="Choline_bind_1"/>
    <property type="match status" value="2"/>
</dbReference>
<dbReference type="PROSITE" id="PS51170">
    <property type="entry name" value="CW"/>
    <property type="match status" value="1"/>
</dbReference>
<reference evidence="5" key="1">
    <citation type="journal article" date="2021" name="PeerJ">
        <title>Extensive microbial diversity within the chicken gut microbiome revealed by metagenomics and culture.</title>
        <authorList>
            <person name="Gilroy R."/>
            <person name="Ravi A."/>
            <person name="Getino M."/>
            <person name="Pursley I."/>
            <person name="Horton D.L."/>
            <person name="Alikhan N.F."/>
            <person name="Baker D."/>
            <person name="Gharbi K."/>
            <person name="Hall N."/>
            <person name="Watson M."/>
            <person name="Adriaenssens E.M."/>
            <person name="Foster-Nyarko E."/>
            <person name="Jarju S."/>
            <person name="Secka A."/>
            <person name="Antonio M."/>
            <person name="Oren A."/>
            <person name="Chaudhuri R.R."/>
            <person name="La Ragione R."/>
            <person name="Hildebrand F."/>
            <person name="Pallen M.J."/>
        </authorList>
    </citation>
    <scope>NUCLEOTIDE SEQUENCE</scope>
    <source>
        <strain evidence="5">CHK178-16964</strain>
    </source>
</reference>
<dbReference type="Pfam" id="PF19127">
    <property type="entry name" value="Choline_bind_3"/>
    <property type="match status" value="1"/>
</dbReference>
<comment type="caution">
    <text evidence="5">The sequence shown here is derived from an EMBL/GenBank/DDBJ whole genome shotgun (WGS) entry which is preliminary data.</text>
</comment>
<dbReference type="EMBL" id="DWZA01000097">
    <property type="protein sequence ID" value="HJA72137.1"/>
    <property type="molecule type" value="Genomic_DNA"/>
</dbReference>
<dbReference type="Gene3D" id="2.10.270.10">
    <property type="entry name" value="Cholin Binding"/>
    <property type="match status" value="4"/>
</dbReference>
<dbReference type="Proteomes" id="UP000823900">
    <property type="component" value="Unassembled WGS sequence"/>
</dbReference>
<name>A0A9D2HJR2_9FIRM</name>
<evidence type="ECO:0000256" key="2">
    <source>
        <dbReference type="PROSITE-ProRule" id="PRU00591"/>
    </source>
</evidence>
<dbReference type="SUPFAM" id="SSF69360">
    <property type="entry name" value="Cell wall binding repeat"/>
    <property type="match status" value="1"/>
</dbReference>
<evidence type="ECO:0000256" key="3">
    <source>
        <dbReference type="SAM" id="MobiDB-lite"/>
    </source>
</evidence>
<evidence type="ECO:0000313" key="6">
    <source>
        <dbReference type="Proteomes" id="UP000823900"/>
    </source>
</evidence>
<sequence>MKGKGWALLLTAAAVTMGMTVTSFAAEGWARSNDKWVYYNSSGDLVSDDWRKGADGKWRYLDSSGEMAVNQWVDDEYYVDSNGIMVANKWLKIESDDDNAVDGYIWYYLGSSGKMVSDDWKQIDNKWYHFDEDGEMETGWVDDDMYFCGEDGSMRTGWQKLYPPDSDEYEKDHISPGDDDYDDDERRWFYFSASGKKYVPDDASGDSCDTRKIDGAYYCFNGYGEMQTGWVDMSGNGESNNFSDYQYFGEDGKARSGWLSLEPPEHVSGYEGEVEWFYFTKDGRPEIGPQVGEASTSDIKTIGGKKYLFNDIGNPVYGLHRVYLNKNSDEYTSYYFGKNRNNCSMERGKMDIEEGDGTKSEFYFQENGKGCTGPKDGYLYYMGKLQACDSDAKYAVISIPSGDSVKNYVVNKNGKLQSNKTVKDGDGVKYTTGSNGILQKVDDEEGGEGNYESVEEPVFKEE</sequence>
<gene>
    <name evidence="5" type="ORF">IAA07_11285</name>
</gene>
<dbReference type="AlphaFoldDB" id="A0A9D2HJR2"/>
<proteinExistence type="predicted"/>
<reference evidence="5" key="2">
    <citation type="submission" date="2021-04" db="EMBL/GenBank/DDBJ databases">
        <authorList>
            <person name="Gilroy R."/>
        </authorList>
    </citation>
    <scope>NUCLEOTIDE SEQUENCE</scope>
    <source>
        <strain evidence="5">CHK178-16964</strain>
    </source>
</reference>